<dbReference type="AlphaFoldDB" id="A0AAU9NL69"/>
<sequence>MLSHAISQLHFQQSHVVPKLSMKMSSIFVPNITYLGVKSISHLKIILGSSFVYISISGRLCTKPNVHVVMGSIEFRLDLVGIIVHNHNTILTGHQENAEFVLAMIGF</sequence>
<name>A0AAU9NL69_9ASTR</name>
<reference evidence="1 2" key="1">
    <citation type="submission" date="2022-01" db="EMBL/GenBank/DDBJ databases">
        <authorList>
            <person name="Xiong W."/>
            <person name="Schranz E."/>
        </authorList>
    </citation>
    <scope>NUCLEOTIDE SEQUENCE [LARGE SCALE GENOMIC DNA]</scope>
</reference>
<evidence type="ECO:0000313" key="1">
    <source>
        <dbReference type="EMBL" id="CAH1438444.1"/>
    </source>
</evidence>
<gene>
    <name evidence="1" type="ORF">LVIROSA_LOCUS24706</name>
</gene>
<protein>
    <submittedName>
        <fullName evidence="1">Uncharacterized protein</fullName>
    </submittedName>
</protein>
<accession>A0AAU9NL69</accession>
<dbReference type="EMBL" id="CAKMRJ010004445">
    <property type="protein sequence ID" value="CAH1438444.1"/>
    <property type="molecule type" value="Genomic_DNA"/>
</dbReference>
<organism evidence="1 2">
    <name type="scientific">Lactuca virosa</name>
    <dbReference type="NCBI Taxonomy" id="75947"/>
    <lineage>
        <taxon>Eukaryota</taxon>
        <taxon>Viridiplantae</taxon>
        <taxon>Streptophyta</taxon>
        <taxon>Embryophyta</taxon>
        <taxon>Tracheophyta</taxon>
        <taxon>Spermatophyta</taxon>
        <taxon>Magnoliopsida</taxon>
        <taxon>eudicotyledons</taxon>
        <taxon>Gunneridae</taxon>
        <taxon>Pentapetalae</taxon>
        <taxon>asterids</taxon>
        <taxon>campanulids</taxon>
        <taxon>Asterales</taxon>
        <taxon>Asteraceae</taxon>
        <taxon>Cichorioideae</taxon>
        <taxon>Cichorieae</taxon>
        <taxon>Lactucinae</taxon>
        <taxon>Lactuca</taxon>
    </lineage>
</organism>
<proteinExistence type="predicted"/>
<comment type="caution">
    <text evidence="1">The sequence shown here is derived from an EMBL/GenBank/DDBJ whole genome shotgun (WGS) entry which is preliminary data.</text>
</comment>
<evidence type="ECO:0000313" key="2">
    <source>
        <dbReference type="Proteomes" id="UP001157418"/>
    </source>
</evidence>
<keyword evidence="2" id="KW-1185">Reference proteome</keyword>
<dbReference type="Proteomes" id="UP001157418">
    <property type="component" value="Unassembled WGS sequence"/>
</dbReference>